<evidence type="ECO:0000256" key="2">
    <source>
        <dbReference type="ARBA" id="ARBA00010742"/>
    </source>
</evidence>
<evidence type="ECO:0000256" key="4">
    <source>
        <dbReference type="ARBA" id="ARBA00022729"/>
    </source>
</evidence>
<evidence type="ECO:0000256" key="6">
    <source>
        <dbReference type="ARBA" id="ARBA00070228"/>
    </source>
</evidence>
<dbReference type="PANTHER" id="PTHR30024:SF21">
    <property type="entry name" value="ABC TRANSPORTER SUBSTRATE-BINDING PROTEIN"/>
    <property type="match status" value="1"/>
</dbReference>
<accession>A0A3A3G331</accession>
<dbReference type="InterPro" id="IPR001638">
    <property type="entry name" value="Solute-binding_3/MltF_N"/>
</dbReference>
<dbReference type="GO" id="GO:0042626">
    <property type="term" value="F:ATPase-coupled transmembrane transporter activity"/>
    <property type="evidence" value="ECO:0007669"/>
    <property type="project" value="InterPro"/>
</dbReference>
<evidence type="ECO:0000313" key="9">
    <source>
        <dbReference type="EMBL" id="RJG02893.1"/>
    </source>
</evidence>
<comment type="function">
    <text evidence="5">Part of a binding-protein-dependent transport system for aliphatic sulfonates. Putative binding protein.</text>
</comment>
<comment type="similarity">
    <text evidence="2">Belongs to the bacterial solute-binding protein SsuA/TauA family.</text>
</comment>
<comment type="subcellular location">
    <subcellularLocation>
        <location evidence="1">Periplasm</location>
    </subcellularLocation>
</comment>
<dbReference type="Gene3D" id="3.40.190.10">
    <property type="entry name" value="Periplasmic binding protein-like II"/>
    <property type="match status" value="2"/>
</dbReference>
<evidence type="ECO:0000256" key="1">
    <source>
        <dbReference type="ARBA" id="ARBA00004418"/>
    </source>
</evidence>
<keyword evidence="10" id="KW-1185">Reference proteome</keyword>
<evidence type="ECO:0000256" key="7">
    <source>
        <dbReference type="SAM" id="SignalP"/>
    </source>
</evidence>
<evidence type="ECO:0000313" key="10">
    <source>
        <dbReference type="Proteomes" id="UP000266327"/>
    </source>
</evidence>
<feature type="chain" id="PRO_5017456914" description="Putative aliphatic sulfonates-binding protein" evidence="7">
    <location>
        <begin position="24"/>
        <end position="324"/>
    </location>
</feature>
<dbReference type="GO" id="GO:0016020">
    <property type="term" value="C:membrane"/>
    <property type="evidence" value="ECO:0007669"/>
    <property type="project" value="InterPro"/>
</dbReference>
<feature type="domain" description="Solute-binding protein family 3/N-terminal" evidence="8">
    <location>
        <begin position="30"/>
        <end position="243"/>
    </location>
</feature>
<dbReference type="Proteomes" id="UP000266327">
    <property type="component" value="Unassembled WGS sequence"/>
</dbReference>
<organism evidence="9 10">
    <name type="scientific">Noviherbaspirillum sedimenti</name>
    <dbReference type="NCBI Taxonomy" id="2320865"/>
    <lineage>
        <taxon>Bacteria</taxon>
        <taxon>Pseudomonadati</taxon>
        <taxon>Pseudomonadota</taxon>
        <taxon>Betaproteobacteria</taxon>
        <taxon>Burkholderiales</taxon>
        <taxon>Oxalobacteraceae</taxon>
        <taxon>Noviherbaspirillum</taxon>
    </lineage>
</organism>
<dbReference type="RefSeq" id="WP_119786393.1">
    <property type="nucleotide sequence ID" value="NZ_QYUQ01000002.1"/>
</dbReference>
<sequence>MSSTIKKLAAGVALTVTSFAALAQGTPLKEIKLDYAYYAPASLLIKKNGWLEEAFKAQGTTVKWVFSRGSNNSLEFLNSGASNFALTSSVSSFISRTNGQPVKAIYNYGWAEGSGFLVLPNSPVKTVADLKGKKIAVTKGTDPYFYLLRSLDANNLNPTDVEIVHLQHPEGKVALEQGRVDAWVGIDPHLSAAQLAGARTVYKNADYALGAFLNTSESFLKEHPEAVKTVIKTYERARKWIIDNPKDIAALVAEETKLPVEVATRQIARVDFSRPVPGAFNITSIKPVVPLLIEAGTLRKTSDTDSALNSLIDSAIAAAVLAGN</sequence>
<dbReference type="GO" id="GO:0042597">
    <property type="term" value="C:periplasmic space"/>
    <property type="evidence" value="ECO:0007669"/>
    <property type="project" value="UniProtKB-SubCell"/>
</dbReference>
<dbReference type="FunFam" id="3.40.190.10:FF:000050">
    <property type="entry name" value="Sulfonate ABC transporter substrate-binding protein"/>
    <property type="match status" value="1"/>
</dbReference>
<dbReference type="InterPro" id="IPR010067">
    <property type="entry name" value="ABC_SsuA_sub-bd"/>
</dbReference>
<evidence type="ECO:0000256" key="5">
    <source>
        <dbReference type="ARBA" id="ARBA00055538"/>
    </source>
</evidence>
<evidence type="ECO:0000259" key="8">
    <source>
        <dbReference type="SMART" id="SM00062"/>
    </source>
</evidence>
<dbReference type="AlphaFoldDB" id="A0A3A3G331"/>
<feature type="signal peptide" evidence="7">
    <location>
        <begin position="1"/>
        <end position="23"/>
    </location>
</feature>
<evidence type="ECO:0000256" key="3">
    <source>
        <dbReference type="ARBA" id="ARBA00022448"/>
    </source>
</evidence>
<dbReference type="InterPro" id="IPR015168">
    <property type="entry name" value="SsuA/THI5"/>
</dbReference>
<dbReference type="Pfam" id="PF09084">
    <property type="entry name" value="NMT1"/>
    <property type="match status" value="1"/>
</dbReference>
<dbReference type="SMART" id="SM00062">
    <property type="entry name" value="PBPb"/>
    <property type="match status" value="1"/>
</dbReference>
<gene>
    <name evidence="9" type="ORF">D3878_15970</name>
</gene>
<comment type="caution">
    <text evidence="9">The sequence shown here is derived from an EMBL/GenBank/DDBJ whole genome shotgun (WGS) entry which is preliminary data.</text>
</comment>
<name>A0A3A3G331_9BURK</name>
<dbReference type="PANTHER" id="PTHR30024">
    <property type="entry name" value="ALIPHATIC SULFONATES-BINDING PROTEIN-RELATED"/>
    <property type="match status" value="1"/>
</dbReference>
<protein>
    <recommendedName>
        <fullName evidence="6">Putative aliphatic sulfonates-binding protein</fullName>
    </recommendedName>
</protein>
<dbReference type="SUPFAM" id="SSF53850">
    <property type="entry name" value="Periplasmic binding protein-like II"/>
    <property type="match status" value="1"/>
</dbReference>
<proteinExistence type="inferred from homology"/>
<keyword evidence="3" id="KW-0813">Transport</keyword>
<dbReference type="NCBIfam" id="TIGR01728">
    <property type="entry name" value="SsuA_fam"/>
    <property type="match status" value="1"/>
</dbReference>
<keyword evidence="4 7" id="KW-0732">Signal</keyword>
<dbReference type="EMBL" id="QYUQ01000002">
    <property type="protein sequence ID" value="RJG02893.1"/>
    <property type="molecule type" value="Genomic_DNA"/>
</dbReference>
<reference evidence="10" key="1">
    <citation type="submission" date="2018-09" db="EMBL/GenBank/DDBJ databases">
        <authorList>
            <person name="Zhu H."/>
        </authorList>
    </citation>
    <scope>NUCLEOTIDE SEQUENCE [LARGE SCALE GENOMIC DNA]</scope>
    <source>
        <strain evidence="10">K1S02-23</strain>
    </source>
</reference>
<dbReference type="OrthoDB" id="286202at2"/>